<protein>
    <recommendedName>
        <fullName evidence="1">DUF6900 domain-containing protein</fullName>
    </recommendedName>
</protein>
<evidence type="ECO:0000313" key="3">
    <source>
        <dbReference type="EMBL" id="SAL71524.1"/>
    </source>
</evidence>
<name>A0A158JQV4_9BURK</name>
<evidence type="ECO:0000313" key="4">
    <source>
        <dbReference type="Proteomes" id="UP000054717"/>
    </source>
</evidence>
<sequence length="75" mass="7869">MSNITNDERFELLEMIASDALGITSLEATGKLTADFCVIGVEQLARALESAYDLGLVTGYRLGSRSASNDAGLAA</sequence>
<dbReference type="Pfam" id="PF21841">
    <property type="entry name" value="DUF6900"/>
    <property type="match status" value="1"/>
</dbReference>
<dbReference type="InterPro" id="IPR054195">
    <property type="entry name" value="DUF6900"/>
</dbReference>
<dbReference type="STRING" id="326475.AWB66_04507"/>
<proteinExistence type="predicted"/>
<feature type="domain" description="DUF6900" evidence="1">
    <location>
        <begin position="9"/>
        <end position="56"/>
    </location>
</feature>
<accession>A0A158JQV4</accession>
<dbReference type="RefSeq" id="WP_087632384.1">
    <property type="nucleotide sequence ID" value="NZ_FCNZ02000019.1"/>
</dbReference>
<organism evidence="2 4">
    <name type="scientific">Caballeronia telluris</name>
    <dbReference type="NCBI Taxonomy" id="326475"/>
    <lineage>
        <taxon>Bacteria</taxon>
        <taxon>Pseudomonadati</taxon>
        <taxon>Pseudomonadota</taxon>
        <taxon>Betaproteobacteria</taxon>
        <taxon>Burkholderiales</taxon>
        <taxon>Burkholderiaceae</taxon>
        <taxon>Caballeronia</taxon>
    </lineage>
</organism>
<gene>
    <name evidence="2" type="ORF">AWB66_04507</name>
    <name evidence="3" type="ORF">AWB66_04550</name>
</gene>
<dbReference type="EMBL" id="FCNZ02000019">
    <property type="protein sequence ID" value="SAL71524.1"/>
    <property type="molecule type" value="Genomic_DNA"/>
</dbReference>
<evidence type="ECO:0000259" key="1">
    <source>
        <dbReference type="Pfam" id="PF21841"/>
    </source>
</evidence>
<dbReference type="Proteomes" id="UP000054717">
    <property type="component" value="Unassembled WGS sequence"/>
</dbReference>
<dbReference type="AlphaFoldDB" id="A0A158JQV4"/>
<dbReference type="EMBL" id="FCNZ02000019">
    <property type="protein sequence ID" value="SAL71262.1"/>
    <property type="molecule type" value="Genomic_DNA"/>
</dbReference>
<reference evidence="2 4" key="1">
    <citation type="submission" date="2016-01" db="EMBL/GenBank/DDBJ databases">
        <authorList>
            <person name="Oliw E.H."/>
        </authorList>
    </citation>
    <scope>NUCLEOTIDE SEQUENCE [LARGE SCALE GENOMIC DNA]</scope>
    <source>
        <strain evidence="2">LMG 22936</strain>
    </source>
</reference>
<keyword evidence="4" id="KW-1185">Reference proteome</keyword>
<evidence type="ECO:0000313" key="2">
    <source>
        <dbReference type="EMBL" id="SAL71262.1"/>
    </source>
</evidence>